<accession>A0A1Q2HL67</accession>
<reference evidence="6" key="1">
    <citation type="submission" date="2017-02" db="EMBL/GenBank/DDBJ databases">
        <title>Comparative genomics and description of representatives of a novel lineage of planctomycetes thriving in anoxic sediments.</title>
        <authorList>
            <person name="Spring S."/>
            <person name="Bunk B."/>
            <person name="Sproer C."/>
            <person name="Klenk H.-P."/>
        </authorList>
    </citation>
    <scope>NUCLEOTIDE SEQUENCE [LARGE SCALE GENOMIC DNA]</scope>
    <source>
        <strain evidence="6">L21-RPul-D3</strain>
    </source>
</reference>
<dbReference type="Proteomes" id="UP000188273">
    <property type="component" value="Chromosome"/>
</dbReference>
<dbReference type="PANTHER" id="PTHR44943:SF8">
    <property type="entry name" value="TPR REPEAT-CONTAINING PROTEIN MJ0263"/>
    <property type="match status" value="1"/>
</dbReference>
<evidence type="ECO:0000256" key="4">
    <source>
        <dbReference type="SAM" id="Phobius"/>
    </source>
</evidence>
<dbReference type="OrthoDB" id="239743at2"/>
<dbReference type="RefSeq" id="WP_077538495.1">
    <property type="nucleotide sequence ID" value="NZ_CP019633.1"/>
</dbReference>
<dbReference type="Pfam" id="PF14559">
    <property type="entry name" value="TPR_19"/>
    <property type="match status" value="1"/>
</dbReference>
<keyword evidence="6" id="KW-1185">Reference proteome</keyword>
<evidence type="ECO:0000256" key="2">
    <source>
        <dbReference type="ARBA" id="ARBA00022803"/>
    </source>
</evidence>
<feature type="repeat" description="TPR" evidence="3">
    <location>
        <begin position="1528"/>
        <end position="1561"/>
    </location>
</feature>
<dbReference type="InterPro" id="IPR011990">
    <property type="entry name" value="TPR-like_helical_dom_sf"/>
</dbReference>
<dbReference type="PANTHER" id="PTHR44943">
    <property type="entry name" value="CELLULOSE SYNTHASE OPERON PROTEIN C"/>
    <property type="match status" value="1"/>
</dbReference>
<proteinExistence type="predicted"/>
<dbReference type="PROSITE" id="PS50293">
    <property type="entry name" value="TPR_REGION"/>
    <property type="match status" value="1"/>
</dbReference>
<dbReference type="STRING" id="1940790.L21SP3_00105"/>
<dbReference type="EMBL" id="CP019633">
    <property type="protein sequence ID" value="AQQ08329.1"/>
    <property type="molecule type" value="Genomic_DNA"/>
</dbReference>
<dbReference type="SMART" id="SM00028">
    <property type="entry name" value="TPR"/>
    <property type="match status" value="10"/>
</dbReference>
<keyword evidence="1" id="KW-0677">Repeat</keyword>
<dbReference type="SUPFAM" id="SSF48452">
    <property type="entry name" value="TPR-like"/>
    <property type="match status" value="6"/>
</dbReference>
<dbReference type="PROSITE" id="PS50005">
    <property type="entry name" value="TPR"/>
    <property type="match status" value="3"/>
</dbReference>
<evidence type="ECO:0000313" key="5">
    <source>
        <dbReference type="EMBL" id="AQQ08329.1"/>
    </source>
</evidence>
<feature type="repeat" description="TPR" evidence="3">
    <location>
        <begin position="821"/>
        <end position="854"/>
    </location>
</feature>
<dbReference type="Pfam" id="PF07719">
    <property type="entry name" value="TPR_2"/>
    <property type="match status" value="1"/>
</dbReference>
<keyword evidence="4" id="KW-1133">Transmembrane helix</keyword>
<feature type="transmembrane region" description="Helical" evidence="4">
    <location>
        <begin position="12"/>
        <end position="34"/>
    </location>
</feature>
<evidence type="ECO:0000256" key="3">
    <source>
        <dbReference type="PROSITE-ProRule" id="PRU00339"/>
    </source>
</evidence>
<protein>
    <submittedName>
        <fullName evidence="5">Photosystem I assembly protein Ycf3</fullName>
    </submittedName>
</protein>
<dbReference type="InterPro" id="IPR013105">
    <property type="entry name" value="TPR_2"/>
</dbReference>
<keyword evidence="2 3" id="KW-0802">TPR repeat</keyword>
<evidence type="ECO:0000256" key="1">
    <source>
        <dbReference type="ARBA" id="ARBA00022737"/>
    </source>
</evidence>
<dbReference type="InterPro" id="IPR051685">
    <property type="entry name" value="Ycf3/AcsC/BcsC/TPR_MFPF"/>
</dbReference>
<dbReference type="Gene3D" id="1.25.40.10">
    <property type="entry name" value="Tetratricopeptide repeat domain"/>
    <property type="match status" value="8"/>
</dbReference>
<dbReference type="InterPro" id="IPR019734">
    <property type="entry name" value="TPR_rpt"/>
</dbReference>
<name>A0A1Q2HL67_9BACT</name>
<feature type="repeat" description="TPR" evidence="3">
    <location>
        <begin position="719"/>
        <end position="752"/>
    </location>
</feature>
<organism evidence="5 6">
    <name type="scientific">Sedimentisphaera cyanobacteriorum</name>
    <dbReference type="NCBI Taxonomy" id="1940790"/>
    <lineage>
        <taxon>Bacteria</taxon>
        <taxon>Pseudomonadati</taxon>
        <taxon>Planctomycetota</taxon>
        <taxon>Phycisphaerae</taxon>
        <taxon>Sedimentisphaerales</taxon>
        <taxon>Sedimentisphaeraceae</taxon>
        <taxon>Sedimentisphaera</taxon>
    </lineage>
</organism>
<sequence length="1581" mass="180675">MAKKKKKSRLNIKVAIAGLLVLGIAGAGIFYLWYKSGRDPQKFIVEAQTALENKQYKQAEELYGKAYHFSEGLDKVDILFKLAEIAMIEDPGDPAAGIEPKEPKWRKAMGIFDKISATDPKNIEARLKMLDFSYELADMGRADSWNEVREISDELLLLYDEQNKEPDPFVVLARGRASLEIAKAGSASDTQKEIDDAKKFMNMLLKLEPNNFDAFWHLAHAELLQGEIDDNAGIIGAREDSVKRAEAIIQESIDKNPEMSEPYVNMLKLKILESRSGKTSADVKATIEEQYQRVKEKFPENAEIDYVMAGFYYKNPLDIDKAVKLINNAVKKEPEDYDYVFRASMINYMKYCLSGEKIKWVDEAIRLAKSALELPEAQKTSGPKQARNNNNILVLNNLLANYYSEKARHTEGEDREKLLASLEEATKNIKDIVMVEENPILIKWRGMLEYLKGDQEKGLRKLVKAQEKFDGQNSPDAQLCYFISRILKSESVIGAKQKYLGKAIENNIVFEGRPEAVLDYSEILLELRSPDNAISLVQRYEQVMGENERSNEILIEAYIQANLFDKAEKQIEAYGPESLKALNYKLQIAGQRASQLLQLRARQQLYNEPNAQNKISSLSEDIRELRLKRLKLLRQIFNKYPESLKDYSGVSEILVDVLQEGYKPKAVEFNEDFLEKYPDNPTARLMKKRLNKPDPLVVDKEELREFQADILEETDMDEIQKQLSIGRVYLKGQDYENAYGYYEKALELDPDNEAAISSLFDMAIAEADYERAAGYMETAVEMDIDGCGGQFFAGRLALKQENYQEALDCFNECIEIKPIFPSAYLNLSIIYNEMGKMGQAVENARKAAEFSPKDSNISLNYAMVLYKRNEKLGSDVTDQQKKQAQDAILRAIRVNPANIELQSVYAEYIADTKPGSALAMRQTIFKSNPTKKNALLLARMALKNADDAFNSPKKQAMYRIAEDAYNNALAISPGDPEVLDAYADFYRISGQEDKITQLLGDRKEVLWKSYYRRSQFDKAKETLLELKEKDPDNKDYVLGLLGVSIKLFDKENVEKYSKELLELEDTLANRILKVKSFVEIGAVEDVENDLQKLIENNPDNVELRLLSATVALRKGEFDRAEEIAGKILDKNAKNATAWRIKGKANYLSADYQKALDDFKECKSIKDDSLIRIDIARAYDRLGRYEPAISELNSAVEDESTPLVALRLLEEIYWRAKKFAPLRDYYNLMIKRFPEKSYWQRRLGDMETQLENFEAAEDAYKAAWDKALNSGEDDPASILGYANTLLEQGKNSQVLSMLSKYVDSPYKVAVFTLMAQTRHSMGNEENAMEDFHVAMKSSGIDLQKIKFVIQRMVDSYDKQSAYEIVTSYAEKGEKTVNKYLCLFQVNFEFANYNKAISYVDDALSQISKENILYRQFNILKANTLLYAYKKIPDRDYTERAAQIYEELLKQTPGDTNVLNNLAYLLAESDYDLERAEQVAAKAYQSAPDNGLVLDTYGYTLIKNRKYEKAESLLSRAIQKMELSSTNAPSEVYEHYGLALERLNKPEEAKAAYERALKTDERLPKETQDKLKERISRLSKRIF</sequence>
<dbReference type="KEGG" id="pbu:L21SP3_00105"/>
<keyword evidence="4" id="KW-0472">Membrane</keyword>
<dbReference type="Pfam" id="PF13181">
    <property type="entry name" value="TPR_8"/>
    <property type="match status" value="3"/>
</dbReference>
<gene>
    <name evidence="5" type="ORF">L21SP3_00105</name>
</gene>
<keyword evidence="4" id="KW-0812">Transmembrane</keyword>
<evidence type="ECO:0000313" key="6">
    <source>
        <dbReference type="Proteomes" id="UP000188273"/>
    </source>
</evidence>